<evidence type="ECO:0000256" key="1">
    <source>
        <dbReference type="SAM" id="Phobius"/>
    </source>
</evidence>
<accession>A0A286BZU9</accession>
<keyword evidence="1" id="KW-0812">Transmembrane</keyword>
<evidence type="ECO:0000313" key="3">
    <source>
        <dbReference type="Proteomes" id="UP000219271"/>
    </source>
</evidence>
<keyword evidence="1" id="KW-0472">Membrane</keyword>
<sequence length="36" mass="4367">MQASFFNILGFFYVSRLFIINEWLSVSRRNGNDFYN</sequence>
<name>A0A286BZU9_9GAMM</name>
<gene>
    <name evidence="2" type="ORF">SAMN06273570_4126</name>
</gene>
<evidence type="ECO:0000313" key="2">
    <source>
        <dbReference type="EMBL" id="SOD39673.1"/>
    </source>
</evidence>
<keyword evidence="3" id="KW-1185">Reference proteome</keyword>
<feature type="transmembrane region" description="Helical" evidence="1">
    <location>
        <begin position="6"/>
        <end position="24"/>
    </location>
</feature>
<organism evidence="2 3">
    <name type="scientific">Candidatus Pantoea floridensis</name>
    <dbReference type="NCBI Taxonomy" id="1938870"/>
    <lineage>
        <taxon>Bacteria</taxon>
        <taxon>Pseudomonadati</taxon>
        <taxon>Pseudomonadota</taxon>
        <taxon>Gammaproteobacteria</taxon>
        <taxon>Enterobacterales</taxon>
        <taxon>Erwiniaceae</taxon>
        <taxon>Pantoea</taxon>
    </lineage>
</organism>
<dbReference type="Proteomes" id="UP000219271">
    <property type="component" value="Unassembled WGS sequence"/>
</dbReference>
<proteinExistence type="predicted"/>
<dbReference type="AlphaFoldDB" id="A0A286BZU9"/>
<reference evidence="3" key="1">
    <citation type="submission" date="2017-09" db="EMBL/GenBank/DDBJ databases">
        <authorList>
            <person name="Varghese N."/>
            <person name="Submissions S."/>
        </authorList>
    </citation>
    <scope>NUCLEOTIDE SEQUENCE [LARGE SCALE GENOMIC DNA]</scope>
    <source>
        <strain evidence="3">JKS000234</strain>
    </source>
</reference>
<protein>
    <submittedName>
        <fullName evidence="2">Uncharacterized protein</fullName>
    </submittedName>
</protein>
<dbReference type="EMBL" id="OCMY01000001">
    <property type="protein sequence ID" value="SOD39673.1"/>
    <property type="molecule type" value="Genomic_DNA"/>
</dbReference>
<keyword evidence="1" id="KW-1133">Transmembrane helix</keyword>